<dbReference type="InterPro" id="IPR005000">
    <property type="entry name" value="Aldolase/citrate-lyase_domain"/>
</dbReference>
<evidence type="ECO:0000259" key="7">
    <source>
        <dbReference type="Pfam" id="PF03328"/>
    </source>
</evidence>
<keyword evidence="3 6" id="KW-0479">Metal-binding</keyword>
<dbReference type="EMBL" id="NSJZ01000002">
    <property type="protein sequence ID" value="PAU98343.1"/>
    <property type="molecule type" value="Genomic_DNA"/>
</dbReference>
<organism evidence="8 9">
    <name type="scientific">Paracoccus salipaludis</name>
    <dbReference type="NCBI Taxonomy" id="2032623"/>
    <lineage>
        <taxon>Bacteria</taxon>
        <taxon>Pseudomonadati</taxon>
        <taxon>Pseudomonadota</taxon>
        <taxon>Alphaproteobacteria</taxon>
        <taxon>Rhodobacterales</taxon>
        <taxon>Paracoccaceae</taxon>
        <taxon>Paracoccus</taxon>
    </lineage>
</organism>
<comment type="cofactor">
    <cofactor evidence="1">
        <name>Mg(2+)</name>
        <dbReference type="ChEBI" id="CHEBI:18420"/>
    </cofactor>
</comment>
<evidence type="ECO:0000256" key="6">
    <source>
        <dbReference type="PIRSR" id="PIRSR015582-2"/>
    </source>
</evidence>
<proteinExistence type="inferred from homology"/>
<dbReference type="PANTHER" id="PTHR32308">
    <property type="entry name" value="LYASE BETA SUBUNIT, PUTATIVE (AFU_ORTHOLOGUE AFUA_4G13030)-RELATED"/>
    <property type="match status" value="1"/>
</dbReference>
<dbReference type="AlphaFoldDB" id="A0A2A2GN41"/>
<dbReference type="PANTHER" id="PTHR32308:SF10">
    <property type="entry name" value="CITRATE LYASE SUBUNIT BETA"/>
    <property type="match status" value="1"/>
</dbReference>
<evidence type="ECO:0000313" key="9">
    <source>
        <dbReference type="Proteomes" id="UP000218023"/>
    </source>
</evidence>
<feature type="domain" description="HpcH/HpaI aldolase/citrate lyase" evidence="7">
    <location>
        <begin position="6"/>
        <end position="211"/>
    </location>
</feature>
<protein>
    <submittedName>
        <fullName evidence="8">CoA ester lyase</fullName>
    </submittedName>
</protein>
<dbReference type="InterPro" id="IPR015813">
    <property type="entry name" value="Pyrv/PenolPyrv_kinase-like_dom"/>
</dbReference>
<dbReference type="GO" id="GO:0000287">
    <property type="term" value="F:magnesium ion binding"/>
    <property type="evidence" value="ECO:0007669"/>
    <property type="project" value="TreeGrafter"/>
</dbReference>
<dbReference type="Pfam" id="PF03328">
    <property type="entry name" value="HpcH_HpaI"/>
    <property type="match status" value="1"/>
</dbReference>
<name>A0A2A2GN41_9RHOB</name>
<evidence type="ECO:0000256" key="2">
    <source>
        <dbReference type="ARBA" id="ARBA00005568"/>
    </source>
</evidence>
<sequence length="279" mass="29560">MSRPYRSVLYIPAANQRAMEKARTLAADAIIFDLEDAVAPAEKAGARELLKAALAQDYGGRARIVRINGFDTEWGRDDAAAFATGADAVLVPKVSHPGDLDAVAAIVPDTPLWAMMETALGMLNAAAIAAHPRLQGMVMGTNDLAKELGSRNRPDRLAMQAGLGLCLLAARAHGRVIVDGVFNAFKDDEGLRAECEQGRDMGFDGKTLIHPAQLDIANAAFAPTEAEVDLSRRQIEAYEAAIAEGKAVAVVDGRIVENLHVETARRTLAKAQAIAALAG</sequence>
<dbReference type="Gene3D" id="3.20.20.60">
    <property type="entry name" value="Phosphoenolpyruvate-binding domains"/>
    <property type="match status" value="1"/>
</dbReference>
<feature type="binding site" evidence="5">
    <location>
        <position position="66"/>
    </location>
    <ligand>
        <name>substrate</name>
    </ligand>
</feature>
<dbReference type="Proteomes" id="UP000218023">
    <property type="component" value="Unassembled WGS sequence"/>
</dbReference>
<dbReference type="InterPro" id="IPR040442">
    <property type="entry name" value="Pyrv_kinase-like_dom_sf"/>
</dbReference>
<dbReference type="GO" id="GO:0006107">
    <property type="term" value="P:oxaloacetate metabolic process"/>
    <property type="evidence" value="ECO:0007669"/>
    <property type="project" value="TreeGrafter"/>
</dbReference>
<dbReference type="InterPro" id="IPR011206">
    <property type="entry name" value="Citrate_lyase_beta/mcl1/mcl2"/>
</dbReference>
<reference evidence="8 9" key="1">
    <citation type="submission" date="2017-09" db="EMBL/GenBank/DDBJ databases">
        <title>Paracoccus alkalisoli sp. nov., isolated from saline alkaline soil.</title>
        <authorList>
            <person name="Dong X."/>
            <person name="Zhang G."/>
        </authorList>
    </citation>
    <scope>NUCLEOTIDE SEQUENCE [LARGE SCALE GENOMIC DNA]</scope>
    <source>
        <strain evidence="8 9">WN007</strain>
    </source>
</reference>
<evidence type="ECO:0000256" key="5">
    <source>
        <dbReference type="PIRSR" id="PIRSR015582-1"/>
    </source>
</evidence>
<dbReference type="OrthoDB" id="9800547at2"/>
<accession>A0A2A2GN41</accession>
<feature type="binding site" evidence="6">
    <location>
        <position position="117"/>
    </location>
    <ligand>
        <name>Mg(2+)</name>
        <dbReference type="ChEBI" id="CHEBI:18420"/>
    </ligand>
</feature>
<feature type="binding site" evidence="5">
    <location>
        <position position="117"/>
    </location>
    <ligand>
        <name>substrate</name>
    </ligand>
</feature>
<dbReference type="RefSeq" id="WP_095639025.1">
    <property type="nucleotide sequence ID" value="NZ_NSJZ01000002.1"/>
</dbReference>
<evidence type="ECO:0000313" key="8">
    <source>
        <dbReference type="EMBL" id="PAU98343.1"/>
    </source>
</evidence>
<feature type="binding site" evidence="6">
    <location>
        <position position="143"/>
    </location>
    <ligand>
        <name>Mg(2+)</name>
        <dbReference type="ChEBI" id="CHEBI:18420"/>
    </ligand>
</feature>
<comment type="caution">
    <text evidence="8">The sequence shown here is derived from an EMBL/GenBank/DDBJ whole genome shotgun (WGS) entry which is preliminary data.</text>
</comment>
<comment type="similarity">
    <text evidence="2">Belongs to the HpcH/HpaI aldolase family.</text>
</comment>
<dbReference type="SUPFAM" id="SSF51621">
    <property type="entry name" value="Phosphoenolpyruvate/pyruvate domain"/>
    <property type="match status" value="1"/>
</dbReference>
<evidence type="ECO:0000256" key="3">
    <source>
        <dbReference type="ARBA" id="ARBA00022723"/>
    </source>
</evidence>
<keyword evidence="4 6" id="KW-0460">Magnesium</keyword>
<evidence type="ECO:0000256" key="1">
    <source>
        <dbReference type="ARBA" id="ARBA00001946"/>
    </source>
</evidence>
<keyword evidence="9" id="KW-1185">Reference proteome</keyword>
<dbReference type="GO" id="GO:0016829">
    <property type="term" value="F:lyase activity"/>
    <property type="evidence" value="ECO:0007669"/>
    <property type="project" value="UniProtKB-KW"/>
</dbReference>
<dbReference type="PIRSF" id="PIRSF015582">
    <property type="entry name" value="Cit_lyase_B"/>
    <property type="match status" value="1"/>
</dbReference>
<gene>
    <name evidence="8" type="ORF">CK240_03945</name>
</gene>
<evidence type="ECO:0000256" key="4">
    <source>
        <dbReference type="ARBA" id="ARBA00022842"/>
    </source>
</evidence>
<keyword evidence="8" id="KW-0456">Lyase</keyword>